<evidence type="ECO:0000313" key="1">
    <source>
        <dbReference type="EMBL" id="MBD2182193.1"/>
    </source>
</evidence>
<dbReference type="Proteomes" id="UP000641646">
    <property type="component" value="Unassembled WGS sequence"/>
</dbReference>
<name>A0A926VF89_9CYAN</name>
<dbReference type="AlphaFoldDB" id="A0A926VF89"/>
<dbReference type="RefSeq" id="WP_190465003.1">
    <property type="nucleotide sequence ID" value="NZ_JACJPW010000032.1"/>
</dbReference>
<keyword evidence="2" id="KW-1185">Reference proteome</keyword>
<accession>A0A926VF89</accession>
<dbReference type="EMBL" id="JACJPW010000032">
    <property type="protein sequence ID" value="MBD2182193.1"/>
    <property type="molecule type" value="Genomic_DNA"/>
</dbReference>
<gene>
    <name evidence="1" type="ORF">H6G03_13970</name>
</gene>
<protein>
    <submittedName>
        <fullName evidence="1">Uncharacterized protein</fullName>
    </submittedName>
</protein>
<reference evidence="1" key="2">
    <citation type="submission" date="2020-08" db="EMBL/GenBank/DDBJ databases">
        <authorList>
            <person name="Chen M."/>
            <person name="Teng W."/>
            <person name="Zhao L."/>
            <person name="Hu C."/>
            <person name="Zhou Y."/>
            <person name="Han B."/>
            <person name="Song L."/>
            <person name="Shu W."/>
        </authorList>
    </citation>
    <scope>NUCLEOTIDE SEQUENCE</scope>
    <source>
        <strain evidence="1">FACHB-1375</strain>
    </source>
</reference>
<sequence length="87" mass="9839">MQYRSAGTPKVRSPQGKTHKIALTKQLRSIERWRISKIISATSLLSLPFLPQTAIEPKRSQAVAFTVQVYYNIRVRSSSPVSLEMAH</sequence>
<evidence type="ECO:0000313" key="2">
    <source>
        <dbReference type="Proteomes" id="UP000641646"/>
    </source>
</evidence>
<organism evidence="1 2">
    <name type="scientific">Aerosakkonema funiforme FACHB-1375</name>
    <dbReference type="NCBI Taxonomy" id="2949571"/>
    <lineage>
        <taxon>Bacteria</taxon>
        <taxon>Bacillati</taxon>
        <taxon>Cyanobacteriota</taxon>
        <taxon>Cyanophyceae</taxon>
        <taxon>Oscillatoriophycideae</taxon>
        <taxon>Aerosakkonematales</taxon>
        <taxon>Aerosakkonemataceae</taxon>
        <taxon>Aerosakkonema</taxon>
    </lineage>
</organism>
<reference evidence="1" key="1">
    <citation type="journal article" date="2015" name="ISME J.">
        <title>Draft Genome Sequence of Streptomyces incarnatus NRRL8089, which Produces the Nucleoside Antibiotic Sinefungin.</title>
        <authorList>
            <person name="Oshima K."/>
            <person name="Hattori M."/>
            <person name="Shimizu H."/>
            <person name="Fukuda K."/>
            <person name="Nemoto M."/>
            <person name="Inagaki K."/>
            <person name="Tamura T."/>
        </authorList>
    </citation>
    <scope>NUCLEOTIDE SEQUENCE</scope>
    <source>
        <strain evidence="1">FACHB-1375</strain>
    </source>
</reference>
<comment type="caution">
    <text evidence="1">The sequence shown here is derived from an EMBL/GenBank/DDBJ whole genome shotgun (WGS) entry which is preliminary data.</text>
</comment>
<proteinExistence type="predicted"/>